<protein>
    <recommendedName>
        <fullName evidence="4">DUF2269 domain-containing protein</fullName>
    </recommendedName>
</protein>
<organism evidence="2 3">
    <name type="scientific">Saccharothrix violaceirubra</name>
    <dbReference type="NCBI Taxonomy" id="413306"/>
    <lineage>
        <taxon>Bacteria</taxon>
        <taxon>Bacillati</taxon>
        <taxon>Actinomycetota</taxon>
        <taxon>Actinomycetes</taxon>
        <taxon>Pseudonocardiales</taxon>
        <taxon>Pseudonocardiaceae</taxon>
        <taxon>Saccharothrix</taxon>
    </lineage>
</organism>
<evidence type="ECO:0000313" key="3">
    <source>
        <dbReference type="Proteomes" id="UP000542674"/>
    </source>
</evidence>
<comment type="caution">
    <text evidence="2">The sequence shown here is derived from an EMBL/GenBank/DDBJ whole genome shotgun (WGS) entry which is preliminary data.</text>
</comment>
<proteinExistence type="predicted"/>
<keyword evidence="1" id="KW-0812">Transmembrane</keyword>
<name>A0A7W7SYT2_9PSEU</name>
<reference evidence="2 3" key="1">
    <citation type="submission" date="2020-08" db="EMBL/GenBank/DDBJ databases">
        <title>Sequencing the genomes of 1000 actinobacteria strains.</title>
        <authorList>
            <person name="Klenk H.-P."/>
        </authorList>
    </citation>
    <scope>NUCLEOTIDE SEQUENCE [LARGE SCALE GENOMIC DNA]</scope>
    <source>
        <strain evidence="2 3">DSM 45084</strain>
    </source>
</reference>
<feature type="transmembrane region" description="Helical" evidence="1">
    <location>
        <begin position="146"/>
        <end position="170"/>
    </location>
</feature>
<feature type="transmembrane region" description="Helical" evidence="1">
    <location>
        <begin position="75"/>
        <end position="95"/>
    </location>
</feature>
<feature type="transmembrane region" description="Helical" evidence="1">
    <location>
        <begin position="30"/>
        <end position="55"/>
    </location>
</feature>
<evidence type="ECO:0008006" key="4">
    <source>
        <dbReference type="Google" id="ProtNLM"/>
    </source>
</evidence>
<feature type="transmembrane region" description="Helical" evidence="1">
    <location>
        <begin position="107"/>
        <end position="126"/>
    </location>
</feature>
<keyword evidence="1" id="KW-0472">Membrane</keyword>
<dbReference type="Proteomes" id="UP000542674">
    <property type="component" value="Unassembled WGS sequence"/>
</dbReference>
<dbReference type="InterPro" id="IPR018729">
    <property type="entry name" value="DUF2269_transmembrane"/>
</dbReference>
<dbReference type="RefSeq" id="WP_184666178.1">
    <property type="nucleotide sequence ID" value="NZ_BAABAI010000036.1"/>
</dbReference>
<evidence type="ECO:0000313" key="2">
    <source>
        <dbReference type="EMBL" id="MBB4963398.1"/>
    </source>
</evidence>
<sequence>MTPQRTRAGDRPRRRSLTWQMKPGTRKAWLIAHVVVSVGWFGGAWAMLMMGVVALTNVGRELRPAAYEMMHIADTVIMIPGSLGALITGLVLGLYTKWRVLHHWWVVTKLLLTIGAMVFAYVYVAQNVKSALAATEHDLDADIGRLAESVIAGSVVMMVVLIVTTLLSVVKPWNRTGWGRRAQQRRREAVSAR</sequence>
<accession>A0A7W7SYT2</accession>
<evidence type="ECO:0000256" key="1">
    <source>
        <dbReference type="SAM" id="Phobius"/>
    </source>
</evidence>
<dbReference type="EMBL" id="JACHJS010000001">
    <property type="protein sequence ID" value="MBB4963398.1"/>
    <property type="molecule type" value="Genomic_DNA"/>
</dbReference>
<keyword evidence="1" id="KW-1133">Transmembrane helix</keyword>
<gene>
    <name evidence="2" type="ORF">F4559_000757</name>
</gene>
<dbReference type="Pfam" id="PF10027">
    <property type="entry name" value="DUF2269"/>
    <property type="match status" value="1"/>
</dbReference>
<dbReference type="AlphaFoldDB" id="A0A7W7SYT2"/>
<keyword evidence="3" id="KW-1185">Reference proteome</keyword>